<proteinExistence type="predicted"/>
<dbReference type="Proteomes" id="UP000283832">
    <property type="component" value="Unassembled WGS sequence"/>
</dbReference>
<dbReference type="OrthoDB" id="9829830at2"/>
<sequence>MGTKLVKLGPILGLMLAVTGAAGCGGGEPADVDVQLWVNVCVEGDAGCFFLGIPEAEVSLVDLGGQVHASGRSDATGKVLLPRNDAAGEVRVVVVSPLIEGGRKESPLMLPTEGRANITIAAQRGSFSPAGT</sequence>
<evidence type="ECO:0000313" key="2">
    <source>
        <dbReference type="EMBL" id="RIV32685.1"/>
    </source>
</evidence>
<protein>
    <recommendedName>
        <fullName evidence="4">DUF4232 domain-containing protein</fullName>
    </recommendedName>
</protein>
<dbReference type="AlphaFoldDB" id="A0A418MNQ6"/>
<comment type="caution">
    <text evidence="2">The sequence shown here is derived from an EMBL/GenBank/DDBJ whole genome shotgun (WGS) entry which is preliminary data.</text>
</comment>
<evidence type="ECO:0000256" key="1">
    <source>
        <dbReference type="SAM" id="SignalP"/>
    </source>
</evidence>
<evidence type="ECO:0008006" key="4">
    <source>
        <dbReference type="Google" id="ProtNLM"/>
    </source>
</evidence>
<reference evidence="2 3" key="1">
    <citation type="submission" date="2018-08" db="EMBL/GenBank/DDBJ databases">
        <title>Jishengella sp. nov., isolated from a root of Azadirachta indica A. Juss. var. siamensis Valenton.</title>
        <authorList>
            <person name="Kuncharoen N."/>
            <person name="Tanasupawat S."/>
            <person name="Kudo T."/>
            <person name="Ohkuma M."/>
        </authorList>
    </citation>
    <scope>NUCLEOTIDE SEQUENCE [LARGE SCALE GENOMIC DNA]</scope>
    <source>
        <strain evidence="2 3">AZ1-13</strain>
    </source>
</reference>
<keyword evidence="3" id="KW-1185">Reference proteome</keyword>
<accession>A0A418MNQ6</accession>
<dbReference type="EMBL" id="QXEC01000035">
    <property type="protein sequence ID" value="RIV32685.1"/>
    <property type="molecule type" value="Genomic_DNA"/>
</dbReference>
<feature type="chain" id="PRO_5039568698" description="DUF4232 domain-containing protein" evidence="1">
    <location>
        <begin position="24"/>
        <end position="132"/>
    </location>
</feature>
<evidence type="ECO:0000313" key="3">
    <source>
        <dbReference type="Proteomes" id="UP000283832"/>
    </source>
</evidence>
<keyword evidence="1" id="KW-0732">Signal</keyword>
<dbReference type="PROSITE" id="PS51257">
    <property type="entry name" value="PROKAR_LIPOPROTEIN"/>
    <property type="match status" value="1"/>
</dbReference>
<dbReference type="RefSeq" id="WP_119579602.1">
    <property type="nucleotide sequence ID" value="NZ_QXEC01000035.1"/>
</dbReference>
<organism evidence="2 3">
    <name type="scientific">Micromonospora radicis</name>
    <dbReference type="NCBI Taxonomy" id="1894971"/>
    <lineage>
        <taxon>Bacteria</taxon>
        <taxon>Bacillati</taxon>
        <taxon>Actinomycetota</taxon>
        <taxon>Actinomycetes</taxon>
        <taxon>Micromonosporales</taxon>
        <taxon>Micromonosporaceae</taxon>
        <taxon>Micromonospora</taxon>
    </lineage>
</organism>
<name>A0A418MNQ6_9ACTN</name>
<feature type="signal peptide" evidence="1">
    <location>
        <begin position="1"/>
        <end position="23"/>
    </location>
</feature>
<gene>
    <name evidence="2" type="ORF">D2L64_24755</name>
</gene>